<keyword evidence="2" id="KW-1185">Reference proteome</keyword>
<dbReference type="Proteomes" id="UP000265520">
    <property type="component" value="Unassembled WGS sequence"/>
</dbReference>
<comment type="caution">
    <text evidence="1">The sequence shown here is derived from an EMBL/GenBank/DDBJ whole genome shotgun (WGS) entry which is preliminary data.</text>
</comment>
<dbReference type="AlphaFoldDB" id="A0A392VAM1"/>
<evidence type="ECO:0000313" key="2">
    <source>
        <dbReference type="Proteomes" id="UP000265520"/>
    </source>
</evidence>
<reference evidence="1 2" key="1">
    <citation type="journal article" date="2018" name="Front. Plant Sci.">
        <title>Red Clover (Trifolium pratense) and Zigzag Clover (T. medium) - A Picture of Genomic Similarities and Differences.</title>
        <authorList>
            <person name="Dluhosova J."/>
            <person name="Istvanek J."/>
            <person name="Nedelnik J."/>
            <person name="Repkova J."/>
        </authorList>
    </citation>
    <scope>NUCLEOTIDE SEQUENCE [LARGE SCALE GENOMIC DNA]</scope>
    <source>
        <strain evidence="2">cv. 10/8</strain>
        <tissue evidence="1">Leaf</tissue>
    </source>
</reference>
<feature type="non-terminal residue" evidence="1">
    <location>
        <position position="1"/>
    </location>
</feature>
<sequence>DERAVGGVTREEVRETERIAVGFACSFGEEEGW</sequence>
<evidence type="ECO:0000313" key="1">
    <source>
        <dbReference type="EMBL" id="MCI85366.1"/>
    </source>
</evidence>
<dbReference type="EMBL" id="LXQA011113688">
    <property type="protein sequence ID" value="MCI85366.1"/>
    <property type="molecule type" value="Genomic_DNA"/>
</dbReference>
<name>A0A392VAM1_9FABA</name>
<proteinExistence type="predicted"/>
<protein>
    <submittedName>
        <fullName evidence="1">Uncharacterized protein</fullName>
    </submittedName>
</protein>
<organism evidence="1 2">
    <name type="scientific">Trifolium medium</name>
    <dbReference type="NCBI Taxonomy" id="97028"/>
    <lineage>
        <taxon>Eukaryota</taxon>
        <taxon>Viridiplantae</taxon>
        <taxon>Streptophyta</taxon>
        <taxon>Embryophyta</taxon>
        <taxon>Tracheophyta</taxon>
        <taxon>Spermatophyta</taxon>
        <taxon>Magnoliopsida</taxon>
        <taxon>eudicotyledons</taxon>
        <taxon>Gunneridae</taxon>
        <taxon>Pentapetalae</taxon>
        <taxon>rosids</taxon>
        <taxon>fabids</taxon>
        <taxon>Fabales</taxon>
        <taxon>Fabaceae</taxon>
        <taxon>Papilionoideae</taxon>
        <taxon>50 kb inversion clade</taxon>
        <taxon>NPAAA clade</taxon>
        <taxon>Hologalegina</taxon>
        <taxon>IRL clade</taxon>
        <taxon>Trifolieae</taxon>
        <taxon>Trifolium</taxon>
    </lineage>
</organism>
<accession>A0A392VAM1</accession>